<reference evidence="1 2" key="1">
    <citation type="journal article" date="2017" name="PLoS Biol.">
        <title>The sea cucumber genome provides insights into morphological evolution and visceral regeneration.</title>
        <authorList>
            <person name="Zhang X."/>
            <person name="Sun L."/>
            <person name="Yuan J."/>
            <person name="Sun Y."/>
            <person name="Gao Y."/>
            <person name="Zhang L."/>
            <person name="Li S."/>
            <person name="Dai H."/>
            <person name="Hamel J.F."/>
            <person name="Liu C."/>
            <person name="Yu Y."/>
            <person name="Liu S."/>
            <person name="Lin W."/>
            <person name="Guo K."/>
            <person name="Jin S."/>
            <person name="Xu P."/>
            <person name="Storey K.B."/>
            <person name="Huan P."/>
            <person name="Zhang T."/>
            <person name="Zhou Y."/>
            <person name="Zhang J."/>
            <person name="Lin C."/>
            <person name="Li X."/>
            <person name="Xing L."/>
            <person name="Huo D."/>
            <person name="Sun M."/>
            <person name="Wang L."/>
            <person name="Mercier A."/>
            <person name="Li F."/>
            <person name="Yang H."/>
            <person name="Xiang J."/>
        </authorList>
    </citation>
    <scope>NUCLEOTIDE SEQUENCE [LARGE SCALE GENOMIC DNA]</scope>
    <source>
        <strain evidence="1">Shaxun</strain>
        <tissue evidence="1">Muscle</tissue>
    </source>
</reference>
<comment type="caution">
    <text evidence="1">The sequence shown here is derived from an EMBL/GenBank/DDBJ whole genome shotgun (WGS) entry which is preliminary data.</text>
</comment>
<proteinExistence type="predicted"/>
<evidence type="ECO:0000313" key="1">
    <source>
        <dbReference type="EMBL" id="PIK37938.1"/>
    </source>
</evidence>
<gene>
    <name evidence="1" type="ORF">BSL78_25228</name>
</gene>
<dbReference type="Proteomes" id="UP000230750">
    <property type="component" value="Unassembled WGS sequence"/>
</dbReference>
<organism evidence="1 2">
    <name type="scientific">Stichopus japonicus</name>
    <name type="common">Sea cucumber</name>
    <dbReference type="NCBI Taxonomy" id="307972"/>
    <lineage>
        <taxon>Eukaryota</taxon>
        <taxon>Metazoa</taxon>
        <taxon>Echinodermata</taxon>
        <taxon>Eleutherozoa</taxon>
        <taxon>Echinozoa</taxon>
        <taxon>Holothuroidea</taxon>
        <taxon>Aspidochirotacea</taxon>
        <taxon>Aspidochirotida</taxon>
        <taxon>Stichopodidae</taxon>
        <taxon>Apostichopus</taxon>
    </lineage>
</organism>
<dbReference type="EMBL" id="MRZV01001428">
    <property type="protein sequence ID" value="PIK37938.1"/>
    <property type="molecule type" value="Genomic_DNA"/>
</dbReference>
<keyword evidence="2" id="KW-1185">Reference proteome</keyword>
<name>A0A2G8JQF6_STIJA</name>
<sequence>MASRDLFTIYFKFVFQISANDALVGQEGDTAVAGVEVAAGIELDTEVTVEIAAGVEIVASAGKGNKARIVDLDQSKKQLFVFEATLSMKLCMDQ</sequence>
<accession>A0A2G8JQF6</accession>
<evidence type="ECO:0000313" key="2">
    <source>
        <dbReference type="Proteomes" id="UP000230750"/>
    </source>
</evidence>
<dbReference type="AlphaFoldDB" id="A0A2G8JQF6"/>
<protein>
    <submittedName>
        <fullName evidence="1">Uncharacterized protein</fullName>
    </submittedName>
</protein>